<dbReference type="RefSeq" id="WP_056937958.1">
    <property type="nucleotide sequence ID" value="NZ_AZFN01000030.1"/>
</dbReference>
<organism evidence="1 2">
    <name type="scientific">Limosilactobacillus gastricus DSM 16045</name>
    <dbReference type="NCBI Taxonomy" id="1423749"/>
    <lineage>
        <taxon>Bacteria</taxon>
        <taxon>Bacillati</taxon>
        <taxon>Bacillota</taxon>
        <taxon>Bacilli</taxon>
        <taxon>Lactobacillales</taxon>
        <taxon>Lactobacillaceae</taxon>
        <taxon>Limosilactobacillus</taxon>
    </lineage>
</organism>
<dbReference type="AlphaFoldDB" id="A0A0R1VAD0"/>
<evidence type="ECO:0000313" key="2">
    <source>
        <dbReference type="Proteomes" id="UP000051739"/>
    </source>
</evidence>
<dbReference type="ESTHER" id="9laco-a0a0r1vad0">
    <property type="family name" value="Asp2"/>
</dbReference>
<keyword evidence="2" id="KW-1185">Reference proteome</keyword>
<reference evidence="1 2" key="1">
    <citation type="journal article" date="2015" name="Genome Announc.">
        <title>Expanding the biotechnology potential of lactobacilli through comparative genomics of 213 strains and associated genera.</title>
        <authorList>
            <person name="Sun Z."/>
            <person name="Harris H.M."/>
            <person name="McCann A."/>
            <person name="Guo C."/>
            <person name="Argimon S."/>
            <person name="Zhang W."/>
            <person name="Yang X."/>
            <person name="Jeffery I.B."/>
            <person name="Cooney J.C."/>
            <person name="Kagawa T.F."/>
            <person name="Liu W."/>
            <person name="Song Y."/>
            <person name="Salvetti E."/>
            <person name="Wrobel A."/>
            <person name="Rasinkangas P."/>
            <person name="Parkhill J."/>
            <person name="Rea M.C."/>
            <person name="O'Sullivan O."/>
            <person name="Ritari J."/>
            <person name="Douillard F.P."/>
            <person name="Paul Ross R."/>
            <person name="Yang R."/>
            <person name="Briner A.E."/>
            <person name="Felis G.E."/>
            <person name="de Vos W.M."/>
            <person name="Barrangou R."/>
            <person name="Klaenhammer T.R."/>
            <person name="Caufield P.W."/>
            <person name="Cui Y."/>
            <person name="Zhang H."/>
            <person name="O'Toole P.W."/>
        </authorList>
    </citation>
    <scope>NUCLEOTIDE SEQUENCE [LARGE SCALE GENOMIC DNA]</scope>
    <source>
        <strain evidence="1 2">DSM 16045</strain>
    </source>
</reference>
<dbReference type="NCBIfam" id="TIGR03712">
    <property type="entry name" value="acc_sec_asp2"/>
    <property type="match status" value="1"/>
</dbReference>
<gene>
    <name evidence="1" type="ORF">FC60_GL001179</name>
</gene>
<protein>
    <submittedName>
        <fullName evidence="1">Asp2-like accessory secretory protein</fullName>
    </submittedName>
</protein>
<dbReference type="Pfam" id="PF16929">
    <property type="entry name" value="Asp2"/>
    <property type="match status" value="1"/>
</dbReference>
<dbReference type="GO" id="GO:0015031">
    <property type="term" value="P:protein transport"/>
    <property type="evidence" value="ECO:0007669"/>
    <property type="project" value="InterPro"/>
</dbReference>
<dbReference type="SUPFAM" id="SSF53474">
    <property type="entry name" value="alpha/beta-Hydrolases"/>
    <property type="match status" value="1"/>
</dbReference>
<sequence>MDNFVLISHHDQTSQAPSDDDNVRWLWAAPGTVGQLDRRLKAENKAKKELLYRGFNGGALLLAMPTDEDLVILQKNLDAYRVFAIPELFEQKLSPAAQYFITSKLVTKLTGKSVAEMLEWLTERLYGGQTGIKLYTNAIEVAPTYHGRINYQGGTGVEIEDDFGDQFVPMFTWRWNMYVDPHRTLEYWPEYEKDAGIEVKLGIRQNVGYEDHPVTVFSEDELKQSVRISGIPGQSQMSATLYIKGRGKIKVGPLHYRWSRLGLGEFFPGGERIVDANRQEIDVYFNPGDLTPPLNIYFSGYRMAEGFEGFYMMRSFKKPFMLIADPRVEGGGFYVGSEELEERIIQKIYEKLDWLGFDHSQVITSGMSMGTFGAMYYGAQLGAHAIILSKPLASIGNIALNEGRQRFGGFPTSLDVLQANGPDQDPQHDGMTKAKAMNQKFWDVIDHADLTKTQFAVGYMEQDDYDTTAFRDLMRHIRQSHQRVHVISKSYPGHHGDMSAQLTSWFKQQYRTILREDF</sequence>
<dbReference type="PATRIC" id="fig|1423749.3.peg.1202"/>
<dbReference type="Proteomes" id="UP000051739">
    <property type="component" value="Unassembled WGS sequence"/>
</dbReference>
<dbReference type="InterPro" id="IPR022267">
    <property type="entry name" value="Asp2"/>
</dbReference>
<proteinExistence type="predicted"/>
<dbReference type="EMBL" id="AZFN01000030">
    <property type="protein sequence ID" value="KRM00612.1"/>
    <property type="molecule type" value="Genomic_DNA"/>
</dbReference>
<comment type="caution">
    <text evidence="1">The sequence shown here is derived from an EMBL/GenBank/DDBJ whole genome shotgun (WGS) entry which is preliminary data.</text>
</comment>
<evidence type="ECO:0000313" key="1">
    <source>
        <dbReference type="EMBL" id="KRM00612.1"/>
    </source>
</evidence>
<dbReference type="Gene3D" id="3.40.50.1820">
    <property type="entry name" value="alpha/beta hydrolase"/>
    <property type="match status" value="1"/>
</dbReference>
<dbReference type="InterPro" id="IPR029058">
    <property type="entry name" value="AB_hydrolase_fold"/>
</dbReference>
<name>A0A0R1VAD0_9LACO</name>
<accession>A0A0R1VAD0</accession>